<keyword evidence="2" id="KW-0695">RNA-directed DNA polymerase</keyword>
<keyword evidence="2" id="KW-0808">Transferase</keyword>
<keyword evidence="2" id="KW-0548">Nucleotidyltransferase</keyword>
<evidence type="ECO:0000313" key="2">
    <source>
        <dbReference type="EMBL" id="KAK2549272.1"/>
    </source>
</evidence>
<organism evidence="2 3">
    <name type="scientific">Acropora cervicornis</name>
    <name type="common">Staghorn coral</name>
    <dbReference type="NCBI Taxonomy" id="6130"/>
    <lineage>
        <taxon>Eukaryota</taxon>
        <taxon>Metazoa</taxon>
        <taxon>Cnidaria</taxon>
        <taxon>Anthozoa</taxon>
        <taxon>Hexacorallia</taxon>
        <taxon>Scleractinia</taxon>
        <taxon>Astrocoeniina</taxon>
        <taxon>Acroporidae</taxon>
        <taxon>Acropora</taxon>
    </lineage>
</organism>
<name>A0AAD9UTN0_ACRCE</name>
<dbReference type="PANTHER" id="PTHR33332">
    <property type="entry name" value="REVERSE TRANSCRIPTASE DOMAIN-CONTAINING PROTEIN"/>
    <property type="match status" value="1"/>
</dbReference>
<feature type="domain" description="Reverse transcriptase" evidence="1">
    <location>
        <begin position="63"/>
        <end position="252"/>
    </location>
</feature>
<evidence type="ECO:0000313" key="3">
    <source>
        <dbReference type="Proteomes" id="UP001249851"/>
    </source>
</evidence>
<dbReference type="Proteomes" id="UP001249851">
    <property type="component" value="Unassembled WGS sequence"/>
</dbReference>
<reference evidence="2" key="2">
    <citation type="journal article" date="2023" name="Science">
        <title>Genomic signatures of disease resistance in endangered staghorn corals.</title>
        <authorList>
            <person name="Vollmer S.V."/>
            <person name="Selwyn J.D."/>
            <person name="Despard B.A."/>
            <person name="Roesel C.L."/>
        </authorList>
    </citation>
    <scope>NUCLEOTIDE SEQUENCE</scope>
    <source>
        <strain evidence="2">K2</strain>
    </source>
</reference>
<proteinExistence type="predicted"/>
<dbReference type="InterPro" id="IPR000477">
    <property type="entry name" value="RT_dom"/>
</dbReference>
<reference evidence="2" key="1">
    <citation type="journal article" date="2023" name="G3 (Bethesda)">
        <title>Whole genome assembly and annotation of the endangered Caribbean coral Acropora cervicornis.</title>
        <authorList>
            <person name="Selwyn J.D."/>
            <person name="Vollmer S.V."/>
        </authorList>
    </citation>
    <scope>NUCLEOTIDE SEQUENCE</scope>
    <source>
        <strain evidence="2">K2</strain>
    </source>
</reference>
<accession>A0AAD9UTN0</accession>
<dbReference type="EMBL" id="JARQWQ010000128">
    <property type="protein sequence ID" value="KAK2549272.1"/>
    <property type="molecule type" value="Genomic_DNA"/>
</dbReference>
<keyword evidence="3" id="KW-1185">Reference proteome</keyword>
<comment type="caution">
    <text evidence="2">The sequence shown here is derived from an EMBL/GenBank/DDBJ whole genome shotgun (WGS) entry which is preliminary data.</text>
</comment>
<dbReference type="AlphaFoldDB" id="A0AAD9UTN0"/>
<evidence type="ECO:0000259" key="1">
    <source>
        <dbReference type="Pfam" id="PF00078"/>
    </source>
</evidence>
<sequence>MRSSKKSCSLDPAPVSLVVECMDVLFPVITLIINSSLQSGHFPEVWKEAIVTPLLKKCGSDPSKNLHPVSYLSYISKLTESAVADQIQLHLTNNNLYPVFQSAYRKLHSTETALVIVHNDILSNMNKRLVTLLVLLDLSAAFDSVDPSILLTRLRLKLGLNGTALSCLIYLKIFNIVGHHLPLVRCYADEFQLYLSFNPSCAVSQDEAIRSMETCISDVKQWMTTDKLMLNDDKTEFIVIASQHLLKKAAINTIRVGDCDVGKVSVVRSLGMWFDDQLTMVVHITKICSVTFYPPTQY</sequence>
<dbReference type="Pfam" id="PF00078">
    <property type="entry name" value="RVT_1"/>
    <property type="match status" value="1"/>
</dbReference>
<dbReference type="GO" id="GO:0003964">
    <property type="term" value="F:RNA-directed DNA polymerase activity"/>
    <property type="evidence" value="ECO:0007669"/>
    <property type="project" value="UniProtKB-KW"/>
</dbReference>
<gene>
    <name evidence="2" type="ORF">P5673_030248</name>
</gene>
<protein>
    <submittedName>
        <fullName evidence="2">RNA-directed DNA polymerase from mobile element jockey</fullName>
    </submittedName>
</protein>